<keyword evidence="3" id="KW-0902">Two-component regulatory system</keyword>
<protein>
    <recommendedName>
        <fullName evidence="9">PAS domain S-box protein</fullName>
    </recommendedName>
</protein>
<feature type="domain" description="Histidine kinase" evidence="5">
    <location>
        <begin position="476"/>
        <end position="562"/>
    </location>
</feature>
<dbReference type="SMART" id="SM00387">
    <property type="entry name" value="HATPase_c"/>
    <property type="match status" value="1"/>
</dbReference>
<dbReference type="PANTHER" id="PTHR24421:SF59">
    <property type="entry name" value="OXYGEN SENSOR HISTIDINE KINASE NREB"/>
    <property type="match status" value="1"/>
</dbReference>
<reference evidence="7 8" key="1">
    <citation type="submission" date="2016-11" db="EMBL/GenBank/DDBJ databases">
        <title>Study of marine rhodopsin-containing bacteria.</title>
        <authorList>
            <person name="Yoshizawa S."/>
            <person name="Kumagai Y."/>
            <person name="Kogure K."/>
        </authorList>
    </citation>
    <scope>NUCLEOTIDE SEQUENCE [LARGE SCALE GENOMIC DNA]</scope>
    <source>
        <strain evidence="7 8">SAORIC-28</strain>
    </source>
</reference>
<dbReference type="SUPFAM" id="SSF55785">
    <property type="entry name" value="PYP-like sensor domain (PAS domain)"/>
    <property type="match status" value="2"/>
</dbReference>
<dbReference type="GO" id="GO:0016020">
    <property type="term" value="C:membrane"/>
    <property type="evidence" value="ECO:0007669"/>
    <property type="project" value="InterPro"/>
</dbReference>
<keyword evidence="2" id="KW-0418">Kinase</keyword>
<dbReference type="InterPro" id="IPR013655">
    <property type="entry name" value="PAS_fold_3"/>
</dbReference>
<dbReference type="PROSITE" id="PS50109">
    <property type="entry name" value="HIS_KIN"/>
    <property type="match status" value="1"/>
</dbReference>
<feature type="domain" description="PAS" evidence="6">
    <location>
        <begin position="103"/>
        <end position="173"/>
    </location>
</feature>
<evidence type="ECO:0000259" key="5">
    <source>
        <dbReference type="PROSITE" id="PS50109"/>
    </source>
</evidence>
<dbReference type="Pfam" id="PF07730">
    <property type="entry name" value="HisKA_3"/>
    <property type="match status" value="1"/>
</dbReference>
<dbReference type="InterPro" id="IPR050482">
    <property type="entry name" value="Sensor_HK_TwoCompSys"/>
</dbReference>
<dbReference type="SUPFAM" id="SSF55874">
    <property type="entry name" value="ATPase domain of HSP90 chaperone/DNA topoisomerase II/histidine kinase"/>
    <property type="match status" value="1"/>
</dbReference>
<dbReference type="PANTHER" id="PTHR24421">
    <property type="entry name" value="NITRATE/NITRITE SENSOR PROTEIN NARX-RELATED"/>
    <property type="match status" value="1"/>
</dbReference>
<dbReference type="AlphaFoldDB" id="A0A271J2K1"/>
<evidence type="ECO:0000256" key="4">
    <source>
        <dbReference type="SAM" id="Coils"/>
    </source>
</evidence>
<dbReference type="EMBL" id="MQWD01000001">
    <property type="protein sequence ID" value="PAP77736.1"/>
    <property type="molecule type" value="Genomic_DNA"/>
</dbReference>
<evidence type="ECO:0000256" key="1">
    <source>
        <dbReference type="ARBA" id="ARBA00022679"/>
    </source>
</evidence>
<sequence length="572" mass="61787">MRVLWIGPPAPWADALGSVEHADDPHDAAADLVVLVEGADRFADWLRRPRQRPPVFVVAATEAEEDAALRAGAEGVVSVDSTPEEAAREARRARARHAGTGSDAELYRLMVESATDLITVSDASGKTVYASPSAQQQVGRPAHDLVSGPSLASIHPDDRDAVLATLAEGFSTGEAKSLRFRVLTPEGETRVMESRGRSAAGPDGAPLGIITTRDVTDQVATEARLTESRARYRTIVRALPDVVSRLAADGLVLDFHVPEAFATEFPAEKMLGKRLQDIIPDPLAAKFLDARDRLLATGEVVSYDYDVQFGGRTYYREVRMAPIEGGEILSMLRDVTALRENEAALERSKAELRALATHLQDVREEERTRLSRDVHDVLGQQLTAIRLGIGWFGRHFSEDEAAQARLGDVRETIDETIRHVREIASDLRPGVLDDFGLASAVEWQGKRFEERTGTGCRVDVQGGTEPPTEVATAAFRVLQEALTNVARHAHAGSVAVTLVLGAETVRLVVADDGRGFDPERVGRRSLGLVGMRERAGAQGGTLDVRGVRGQGTVVECTLPHHHASPDGSPPAS</sequence>
<keyword evidence="4" id="KW-0175">Coiled coil</keyword>
<dbReference type="Pfam" id="PF02518">
    <property type="entry name" value="HATPase_c"/>
    <property type="match status" value="1"/>
</dbReference>
<keyword evidence="1" id="KW-0808">Transferase</keyword>
<dbReference type="PROSITE" id="PS50112">
    <property type="entry name" value="PAS"/>
    <property type="match status" value="1"/>
</dbReference>
<dbReference type="InterPro" id="IPR036890">
    <property type="entry name" value="HATPase_C_sf"/>
</dbReference>
<evidence type="ECO:0000256" key="3">
    <source>
        <dbReference type="ARBA" id="ARBA00023012"/>
    </source>
</evidence>
<dbReference type="SMART" id="SM00091">
    <property type="entry name" value="PAS"/>
    <property type="match status" value="2"/>
</dbReference>
<evidence type="ECO:0000256" key="2">
    <source>
        <dbReference type="ARBA" id="ARBA00022777"/>
    </source>
</evidence>
<feature type="coiled-coil region" evidence="4">
    <location>
        <begin position="335"/>
        <end position="365"/>
    </location>
</feature>
<gene>
    <name evidence="7" type="ORF">BSZ37_15425</name>
</gene>
<accession>A0A271J2K1</accession>
<evidence type="ECO:0000313" key="7">
    <source>
        <dbReference type="EMBL" id="PAP77736.1"/>
    </source>
</evidence>
<dbReference type="CDD" id="cd16917">
    <property type="entry name" value="HATPase_UhpB-NarQ-NarX-like"/>
    <property type="match status" value="1"/>
</dbReference>
<dbReference type="Gene3D" id="3.30.450.20">
    <property type="entry name" value="PAS domain"/>
    <property type="match status" value="2"/>
</dbReference>
<dbReference type="OrthoDB" id="5401121at2"/>
<dbReference type="GO" id="GO:0000155">
    <property type="term" value="F:phosphorelay sensor kinase activity"/>
    <property type="evidence" value="ECO:0007669"/>
    <property type="project" value="InterPro"/>
</dbReference>
<comment type="caution">
    <text evidence="7">The sequence shown here is derived from an EMBL/GenBank/DDBJ whole genome shotgun (WGS) entry which is preliminary data.</text>
</comment>
<dbReference type="InterPro" id="IPR000014">
    <property type="entry name" value="PAS"/>
</dbReference>
<dbReference type="InterPro" id="IPR013656">
    <property type="entry name" value="PAS_4"/>
</dbReference>
<dbReference type="InterPro" id="IPR035965">
    <property type="entry name" value="PAS-like_dom_sf"/>
</dbReference>
<dbReference type="InterPro" id="IPR003594">
    <property type="entry name" value="HATPase_dom"/>
</dbReference>
<dbReference type="Pfam" id="PF08448">
    <property type="entry name" value="PAS_4"/>
    <property type="match status" value="1"/>
</dbReference>
<dbReference type="Gene3D" id="3.30.565.10">
    <property type="entry name" value="Histidine kinase-like ATPase, C-terminal domain"/>
    <property type="match status" value="1"/>
</dbReference>
<organism evidence="7 8">
    <name type="scientific">Rubrivirga marina</name>
    <dbReference type="NCBI Taxonomy" id="1196024"/>
    <lineage>
        <taxon>Bacteria</taxon>
        <taxon>Pseudomonadati</taxon>
        <taxon>Rhodothermota</taxon>
        <taxon>Rhodothermia</taxon>
        <taxon>Rhodothermales</taxon>
        <taxon>Rubricoccaceae</taxon>
        <taxon>Rubrivirga</taxon>
    </lineage>
</organism>
<evidence type="ECO:0008006" key="9">
    <source>
        <dbReference type="Google" id="ProtNLM"/>
    </source>
</evidence>
<dbReference type="Proteomes" id="UP000216339">
    <property type="component" value="Unassembled WGS sequence"/>
</dbReference>
<proteinExistence type="predicted"/>
<dbReference type="NCBIfam" id="TIGR00229">
    <property type="entry name" value="sensory_box"/>
    <property type="match status" value="1"/>
</dbReference>
<dbReference type="Gene3D" id="1.20.5.1930">
    <property type="match status" value="1"/>
</dbReference>
<dbReference type="InterPro" id="IPR011712">
    <property type="entry name" value="Sig_transdc_His_kin_sub3_dim/P"/>
</dbReference>
<evidence type="ECO:0000313" key="8">
    <source>
        <dbReference type="Proteomes" id="UP000216339"/>
    </source>
</evidence>
<dbReference type="Pfam" id="PF08447">
    <property type="entry name" value="PAS_3"/>
    <property type="match status" value="1"/>
</dbReference>
<evidence type="ECO:0000259" key="6">
    <source>
        <dbReference type="PROSITE" id="PS50112"/>
    </source>
</evidence>
<dbReference type="GO" id="GO:0046983">
    <property type="term" value="F:protein dimerization activity"/>
    <property type="evidence" value="ECO:0007669"/>
    <property type="project" value="InterPro"/>
</dbReference>
<dbReference type="RefSeq" id="WP_095511401.1">
    <property type="nucleotide sequence ID" value="NZ_MQWD01000001.1"/>
</dbReference>
<dbReference type="InterPro" id="IPR005467">
    <property type="entry name" value="His_kinase_dom"/>
</dbReference>
<dbReference type="CDD" id="cd00130">
    <property type="entry name" value="PAS"/>
    <property type="match status" value="1"/>
</dbReference>
<name>A0A271J2K1_9BACT</name>
<keyword evidence="8" id="KW-1185">Reference proteome</keyword>